<dbReference type="Pfam" id="PF01000">
    <property type="entry name" value="RNA_pol_A_bac"/>
    <property type="match status" value="1"/>
</dbReference>
<keyword evidence="4 11" id="KW-0240">DNA-directed RNA polymerase</keyword>
<dbReference type="NCBIfam" id="NF003516">
    <property type="entry name" value="PRK05182.2-2"/>
    <property type="match status" value="1"/>
</dbReference>
<dbReference type="NCBIfam" id="NF003519">
    <property type="entry name" value="PRK05182.2-5"/>
    <property type="match status" value="1"/>
</dbReference>
<dbReference type="InterPro" id="IPR036643">
    <property type="entry name" value="RNApol_insert_sf"/>
</dbReference>
<evidence type="ECO:0000313" key="13">
    <source>
        <dbReference type="EMBL" id="SDW68573.1"/>
    </source>
</evidence>
<dbReference type="FunFam" id="2.170.120.12:FF:000001">
    <property type="entry name" value="DNA-directed RNA polymerase subunit alpha"/>
    <property type="match status" value="1"/>
</dbReference>
<keyword evidence="7 11" id="KW-0804">Transcription</keyword>
<dbReference type="InterPro" id="IPR011263">
    <property type="entry name" value="DNA-dir_RNA_pol_RpoA/D/Rpb3"/>
</dbReference>
<dbReference type="InterPro" id="IPR036603">
    <property type="entry name" value="RBP11-like"/>
</dbReference>
<comment type="subunit">
    <text evidence="11">Homodimer. The RNAP catalytic core consists of 2 alpha, 1 beta, 1 beta' and 1 omega subunit. When a sigma factor is associated with the core the holoenzyme is formed, which can initiate transcription.</text>
</comment>
<evidence type="ECO:0000256" key="4">
    <source>
        <dbReference type="ARBA" id="ARBA00022478"/>
    </source>
</evidence>
<evidence type="ECO:0000259" key="12">
    <source>
        <dbReference type="SMART" id="SM00662"/>
    </source>
</evidence>
<dbReference type="SUPFAM" id="SSF47789">
    <property type="entry name" value="C-terminal domain of RNA polymerase alpha subunit"/>
    <property type="match status" value="1"/>
</dbReference>
<evidence type="ECO:0000256" key="5">
    <source>
        <dbReference type="ARBA" id="ARBA00022679"/>
    </source>
</evidence>
<dbReference type="Proteomes" id="UP000198828">
    <property type="component" value="Unassembled WGS sequence"/>
</dbReference>
<proteinExistence type="inferred from homology"/>
<evidence type="ECO:0000256" key="6">
    <source>
        <dbReference type="ARBA" id="ARBA00022695"/>
    </source>
</evidence>
<name>A0A1H2VJT2_9FIRM</name>
<dbReference type="Gene3D" id="1.10.150.20">
    <property type="entry name" value="5' to 3' exonuclease, C-terminal subdomain"/>
    <property type="match status" value="1"/>
</dbReference>
<feature type="region of interest" description="Alpha C-terminal domain (alpha-CTD)" evidence="11">
    <location>
        <begin position="247"/>
        <end position="315"/>
    </location>
</feature>
<evidence type="ECO:0000256" key="10">
    <source>
        <dbReference type="ARBA" id="ARBA00048552"/>
    </source>
</evidence>
<dbReference type="AlphaFoldDB" id="A0A1H2VJT2"/>
<accession>A0A1H2VJT2</accession>
<dbReference type="CDD" id="cd06928">
    <property type="entry name" value="RNAP_alpha_NTD"/>
    <property type="match status" value="1"/>
</dbReference>
<dbReference type="Pfam" id="PF01193">
    <property type="entry name" value="RNA_pol_L"/>
    <property type="match status" value="1"/>
</dbReference>
<dbReference type="GO" id="GO:0046983">
    <property type="term" value="F:protein dimerization activity"/>
    <property type="evidence" value="ECO:0007669"/>
    <property type="project" value="InterPro"/>
</dbReference>
<dbReference type="Gene3D" id="2.170.120.12">
    <property type="entry name" value="DNA-directed RNA polymerase, insert domain"/>
    <property type="match status" value="1"/>
</dbReference>
<evidence type="ECO:0000256" key="8">
    <source>
        <dbReference type="ARBA" id="ARBA00032524"/>
    </source>
</evidence>
<dbReference type="GO" id="GO:0000428">
    <property type="term" value="C:DNA-directed RNA polymerase complex"/>
    <property type="evidence" value="ECO:0007669"/>
    <property type="project" value="UniProtKB-KW"/>
</dbReference>
<dbReference type="SMART" id="SM00662">
    <property type="entry name" value="RPOLD"/>
    <property type="match status" value="1"/>
</dbReference>
<dbReference type="GO" id="GO:0006351">
    <property type="term" value="P:DNA-templated transcription"/>
    <property type="evidence" value="ECO:0007669"/>
    <property type="project" value="UniProtKB-UniRule"/>
</dbReference>
<dbReference type="InterPro" id="IPR011260">
    <property type="entry name" value="RNAP_asu_C"/>
</dbReference>
<dbReference type="NCBIfam" id="NF003513">
    <property type="entry name" value="PRK05182.1-2"/>
    <property type="match status" value="1"/>
</dbReference>
<keyword evidence="14" id="KW-1185">Reference proteome</keyword>
<dbReference type="Pfam" id="PF03118">
    <property type="entry name" value="RNA_pol_A_CTD"/>
    <property type="match status" value="1"/>
</dbReference>
<evidence type="ECO:0000256" key="3">
    <source>
        <dbReference type="ARBA" id="ARBA00015972"/>
    </source>
</evidence>
<gene>
    <name evidence="11" type="primary">rpoA</name>
    <name evidence="13" type="ORF">SAMN05660923_01129</name>
</gene>
<keyword evidence="6 11" id="KW-0548">Nucleotidyltransferase</keyword>
<dbReference type="NCBIfam" id="NF003515">
    <property type="entry name" value="PRK05182.2-1"/>
    <property type="match status" value="1"/>
</dbReference>
<dbReference type="FunFam" id="1.10.150.20:FF:000001">
    <property type="entry name" value="DNA-directed RNA polymerase subunit alpha"/>
    <property type="match status" value="1"/>
</dbReference>
<comment type="catalytic activity">
    <reaction evidence="10 11">
        <text>RNA(n) + a ribonucleoside 5'-triphosphate = RNA(n+1) + diphosphate</text>
        <dbReference type="Rhea" id="RHEA:21248"/>
        <dbReference type="Rhea" id="RHEA-COMP:14527"/>
        <dbReference type="Rhea" id="RHEA-COMP:17342"/>
        <dbReference type="ChEBI" id="CHEBI:33019"/>
        <dbReference type="ChEBI" id="CHEBI:61557"/>
        <dbReference type="ChEBI" id="CHEBI:140395"/>
        <dbReference type="EC" id="2.7.7.6"/>
    </reaction>
</comment>
<evidence type="ECO:0000256" key="2">
    <source>
        <dbReference type="ARBA" id="ARBA00012418"/>
    </source>
</evidence>
<evidence type="ECO:0000256" key="11">
    <source>
        <dbReference type="HAMAP-Rule" id="MF_00059"/>
    </source>
</evidence>
<dbReference type="NCBIfam" id="TIGR02027">
    <property type="entry name" value="rpoA"/>
    <property type="match status" value="1"/>
</dbReference>
<dbReference type="GO" id="GO:0003899">
    <property type="term" value="F:DNA-directed RNA polymerase activity"/>
    <property type="evidence" value="ECO:0007669"/>
    <property type="project" value="UniProtKB-UniRule"/>
</dbReference>
<dbReference type="EC" id="2.7.7.6" evidence="2 11"/>
<evidence type="ECO:0000256" key="9">
    <source>
        <dbReference type="ARBA" id="ARBA00033070"/>
    </source>
</evidence>
<dbReference type="SUPFAM" id="SSF55257">
    <property type="entry name" value="RBP11-like subunits of RNA polymerase"/>
    <property type="match status" value="1"/>
</dbReference>
<comment type="domain">
    <text evidence="11">The N-terminal domain is essential for RNAP assembly and basal transcription, whereas the C-terminal domain is involved in interaction with transcriptional regulators and with upstream promoter elements.</text>
</comment>
<organism evidence="13 14">
    <name type="scientific">Tepidimicrobium xylanilyticum</name>
    <dbReference type="NCBI Taxonomy" id="1123352"/>
    <lineage>
        <taxon>Bacteria</taxon>
        <taxon>Bacillati</taxon>
        <taxon>Bacillota</taxon>
        <taxon>Tissierellia</taxon>
        <taxon>Tissierellales</taxon>
        <taxon>Tepidimicrobiaceae</taxon>
        <taxon>Tepidimicrobium</taxon>
    </lineage>
</organism>
<feature type="region of interest" description="Alpha N-terminal domain (alpha-NTD)" evidence="11">
    <location>
        <begin position="1"/>
        <end position="235"/>
    </location>
</feature>
<feature type="domain" description="DNA-directed RNA polymerase RpoA/D/Rpb3-type" evidence="12">
    <location>
        <begin position="20"/>
        <end position="227"/>
    </location>
</feature>
<dbReference type="RefSeq" id="WP_093751647.1">
    <property type="nucleotide sequence ID" value="NZ_BSYN01000011.1"/>
</dbReference>
<evidence type="ECO:0000313" key="14">
    <source>
        <dbReference type="Proteomes" id="UP000198828"/>
    </source>
</evidence>
<comment type="similarity">
    <text evidence="1 11">Belongs to the RNA polymerase alpha chain family.</text>
</comment>
<dbReference type="GO" id="GO:0005737">
    <property type="term" value="C:cytoplasm"/>
    <property type="evidence" value="ECO:0007669"/>
    <property type="project" value="UniProtKB-ARBA"/>
</dbReference>
<dbReference type="InterPro" id="IPR011773">
    <property type="entry name" value="DNA-dir_RpoA"/>
</dbReference>
<dbReference type="EMBL" id="FNNG01000003">
    <property type="protein sequence ID" value="SDW68573.1"/>
    <property type="molecule type" value="Genomic_DNA"/>
</dbReference>
<dbReference type="SUPFAM" id="SSF56553">
    <property type="entry name" value="Insert subdomain of RNA polymerase alpha subunit"/>
    <property type="match status" value="1"/>
</dbReference>
<dbReference type="InterPro" id="IPR011262">
    <property type="entry name" value="DNA-dir_RNA_pol_insert"/>
</dbReference>
<dbReference type="GO" id="GO:0003677">
    <property type="term" value="F:DNA binding"/>
    <property type="evidence" value="ECO:0007669"/>
    <property type="project" value="UniProtKB-UniRule"/>
</dbReference>
<comment type="function">
    <text evidence="11">DNA-dependent RNA polymerase catalyzes the transcription of DNA into RNA using the four ribonucleoside triphosphates as substrates.</text>
</comment>
<dbReference type="HAMAP" id="MF_00059">
    <property type="entry name" value="RNApol_bact_RpoA"/>
    <property type="match status" value="1"/>
</dbReference>
<sequence>MIEIEKPRIEIVELSEDNTYGKFVVEPLERGYGTTLGNGLRRVLLSSLPGAAVSSIKIQGVLHEFSTVPGVLEDVPEMILNIKGITAKMYTDEPVTLRLEVEGPQVVTAGDIITTPDVEILNKDHYIATVNEDGKLYMELEMIRGRGYRTAERNKKEGQSVGVIPIDSSFSPVRKVNFWVENTRVGQFTDYDKLTLEVWTNGSMKPEEATSLGAKILTEHLNLFIGLTDHVNDVEIMVEKEEDKKEKVLEMTVEELDLSVRSYNCLKRAGINTVDELTQKTEDDLMKVRNLGKKSLEEIQEKLAELGLSLKEIDD</sequence>
<keyword evidence="5 11" id="KW-0808">Transferase</keyword>
<evidence type="ECO:0000256" key="7">
    <source>
        <dbReference type="ARBA" id="ARBA00023163"/>
    </source>
</evidence>
<evidence type="ECO:0000256" key="1">
    <source>
        <dbReference type="ARBA" id="ARBA00007123"/>
    </source>
</evidence>
<dbReference type="OrthoDB" id="9805706at2"/>
<reference evidence="13 14" key="1">
    <citation type="submission" date="2016-10" db="EMBL/GenBank/DDBJ databases">
        <authorList>
            <person name="de Groot N.N."/>
        </authorList>
    </citation>
    <scope>NUCLEOTIDE SEQUENCE [LARGE SCALE GENOMIC DNA]</scope>
    <source>
        <strain evidence="13 14">DSM 23310</strain>
    </source>
</reference>
<dbReference type="Gene3D" id="3.30.1360.10">
    <property type="entry name" value="RNA polymerase, RBP11-like subunit"/>
    <property type="match status" value="1"/>
</dbReference>
<protein>
    <recommendedName>
        <fullName evidence="3 11">DNA-directed RNA polymerase subunit alpha</fullName>
        <shortName evidence="11">RNAP subunit alpha</shortName>
        <ecNumber evidence="2 11">2.7.7.6</ecNumber>
    </recommendedName>
    <alternativeName>
        <fullName evidence="9 11">RNA polymerase subunit alpha</fullName>
    </alternativeName>
    <alternativeName>
        <fullName evidence="8 11">Transcriptase subunit alpha</fullName>
    </alternativeName>
</protein>